<accession>A0ACA9LKB6</accession>
<comment type="caution">
    <text evidence="1">The sequence shown here is derived from an EMBL/GenBank/DDBJ whole genome shotgun (WGS) entry which is preliminary data.</text>
</comment>
<dbReference type="EMBL" id="CAJVQC010003954">
    <property type="protein sequence ID" value="CAG8534379.1"/>
    <property type="molecule type" value="Genomic_DNA"/>
</dbReference>
<organism evidence="1 2">
    <name type="scientific">Racocetra persica</name>
    <dbReference type="NCBI Taxonomy" id="160502"/>
    <lineage>
        <taxon>Eukaryota</taxon>
        <taxon>Fungi</taxon>
        <taxon>Fungi incertae sedis</taxon>
        <taxon>Mucoromycota</taxon>
        <taxon>Glomeromycotina</taxon>
        <taxon>Glomeromycetes</taxon>
        <taxon>Diversisporales</taxon>
        <taxon>Gigasporaceae</taxon>
        <taxon>Racocetra</taxon>
    </lineage>
</organism>
<keyword evidence="2" id="KW-1185">Reference proteome</keyword>
<evidence type="ECO:0000313" key="2">
    <source>
        <dbReference type="Proteomes" id="UP000789920"/>
    </source>
</evidence>
<reference evidence="1" key="1">
    <citation type="submission" date="2021-06" db="EMBL/GenBank/DDBJ databases">
        <authorList>
            <person name="Kallberg Y."/>
            <person name="Tangrot J."/>
            <person name="Rosling A."/>
        </authorList>
    </citation>
    <scope>NUCLEOTIDE SEQUENCE</scope>
    <source>
        <strain evidence="1">MA461A</strain>
    </source>
</reference>
<evidence type="ECO:0000313" key="1">
    <source>
        <dbReference type="EMBL" id="CAG8534379.1"/>
    </source>
</evidence>
<dbReference type="Proteomes" id="UP000789920">
    <property type="component" value="Unassembled WGS sequence"/>
</dbReference>
<proteinExistence type="predicted"/>
<name>A0ACA9LKB6_9GLOM</name>
<gene>
    <name evidence="1" type="ORF">RPERSI_LOCUS3280</name>
</gene>
<sequence>MFFQCDRMISKEPKSHVSNYTGVDSFAVDQTTKIDMQPHYELIRSLSKERSNINRIDRRFYELYQDEDSENDKLDKLYLDFIKEVWRLSKKVVIHKMAKLFNVDRYALSS</sequence>
<protein>
    <submittedName>
        <fullName evidence="1">28467_t:CDS:1</fullName>
    </submittedName>
</protein>